<keyword evidence="5" id="KW-1185">Reference proteome</keyword>
<dbReference type="Pfam" id="PF01323">
    <property type="entry name" value="DSBA"/>
    <property type="match status" value="1"/>
</dbReference>
<dbReference type="InterPro" id="IPR044087">
    <property type="entry name" value="NahD-like"/>
</dbReference>
<dbReference type="GO" id="GO:0018845">
    <property type="term" value="F:2-hydroxychromene-2-carboxylate isomerase activity"/>
    <property type="evidence" value="ECO:0007669"/>
    <property type="project" value="UniProtKB-UniRule"/>
</dbReference>
<evidence type="ECO:0000256" key="1">
    <source>
        <dbReference type="PIRNR" id="PIRNR006386"/>
    </source>
</evidence>
<comment type="similarity">
    <text evidence="1">Belongs to the GST superfamily. NadH family.</text>
</comment>
<dbReference type="OrthoDB" id="5244108at2"/>
<comment type="caution">
    <text evidence="4">The sequence shown here is derived from an EMBL/GenBank/DDBJ whole genome shotgun (WGS) entry which is preliminary data.</text>
</comment>
<dbReference type="GO" id="GO:0004602">
    <property type="term" value="F:glutathione peroxidase activity"/>
    <property type="evidence" value="ECO:0007669"/>
    <property type="project" value="TreeGrafter"/>
</dbReference>
<dbReference type="Gene3D" id="3.40.30.10">
    <property type="entry name" value="Glutaredoxin"/>
    <property type="match status" value="1"/>
</dbReference>
<name>A0A069E6D0_9PROT</name>
<dbReference type="PATRIC" id="fig|1280949.3.peg.3175"/>
<comment type="catalytic activity">
    <reaction evidence="1">
        <text>2-hydroxychromene-2-carboxylate = (3E)-4-(2-hydroxyphenyl)-2-oxobut-3-enoate</text>
        <dbReference type="Rhea" id="RHEA:27401"/>
        <dbReference type="ChEBI" id="CHEBI:59350"/>
        <dbReference type="ChEBI" id="CHEBI:59353"/>
        <dbReference type="EC" id="5.99.1.4"/>
    </reaction>
</comment>
<evidence type="ECO:0000259" key="3">
    <source>
        <dbReference type="Pfam" id="PF01323"/>
    </source>
</evidence>
<dbReference type="InterPro" id="IPR001853">
    <property type="entry name" value="DSBA-like_thioredoxin_dom"/>
</dbReference>
<dbReference type="EC" id="5.99.1.4" evidence="1"/>
<dbReference type="EMBL" id="ARYH01000003">
    <property type="protein sequence ID" value="KCZ83133.1"/>
    <property type="molecule type" value="Genomic_DNA"/>
</dbReference>
<dbReference type="InterPro" id="IPR051924">
    <property type="entry name" value="GST_Kappa/NadH"/>
</dbReference>
<dbReference type="GO" id="GO:0006749">
    <property type="term" value="P:glutathione metabolic process"/>
    <property type="evidence" value="ECO:0007669"/>
    <property type="project" value="TreeGrafter"/>
</dbReference>
<evidence type="ECO:0000313" key="5">
    <source>
        <dbReference type="Proteomes" id="UP000027446"/>
    </source>
</evidence>
<dbReference type="CDD" id="cd03022">
    <property type="entry name" value="DsbA_HCCA_Iso"/>
    <property type="match status" value="1"/>
</dbReference>
<dbReference type="InterPro" id="IPR036249">
    <property type="entry name" value="Thioredoxin-like_sf"/>
</dbReference>
<dbReference type="PANTHER" id="PTHR42943:SF2">
    <property type="entry name" value="GLUTATHIONE S-TRANSFERASE KAPPA 1"/>
    <property type="match status" value="1"/>
</dbReference>
<dbReference type="AlphaFoldDB" id="A0A069E6D0"/>
<keyword evidence="1" id="KW-0413">Isomerase</keyword>
<gene>
    <name evidence="4" type="ORF">HAD_15637</name>
</gene>
<dbReference type="InterPro" id="IPR014440">
    <property type="entry name" value="HCCAis_GSTk"/>
</dbReference>
<dbReference type="Proteomes" id="UP000027446">
    <property type="component" value="Unassembled WGS sequence"/>
</dbReference>
<dbReference type="SUPFAM" id="SSF52833">
    <property type="entry name" value="Thioredoxin-like"/>
    <property type="match status" value="1"/>
</dbReference>
<evidence type="ECO:0000313" key="4">
    <source>
        <dbReference type="EMBL" id="KCZ83133.1"/>
    </source>
</evidence>
<accession>A0A069E6D0</accession>
<dbReference type="RefSeq" id="WP_035573391.1">
    <property type="nucleotide sequence ID" value="NZ_ARYH01000003.1"/>
</dbReference>
<feature type="active site" description="Nucleophile" evidence="2">
    <location>
        <position position="13"/>
    </location>
</feature>
<evidence type="ECO:0000256" key="2">
    <source>
        <dbReference type="PIRSR" id="PIRSR006386-1"/>
    </source>
</evidence>
<dbReference type="eggNOG" id="COG3917">
    <property type="taxonomic scope" value="Bacteria"/>
</dbReference>
<sequence length="201" mass="22138">MAHMLEFWFEFGSTYSYLTAMRIEDAAGARGVTVRWRPFLLGPVFAAQGWDTSPFNIHKAKGEYMWRDMARRAERYGLPFQRLPATGPGAFPQNGLAAARIALIGLDEGWGEEFARGVYSAEFAAGHDIADPVLLQRLAREAGATGDVLSRAQTQANKDRLKSNVDEAFRRGIFGAPSFMVDGELYWGDDRLADALDAAAA</sequence>
<reference evidence="4 5" key="1">
    <citation type="journal article" date="2014" name="Antonie Van Leeuwenhoek">
        <title>Hyphomonas beringensis sp. nov. and Hyphomonas chukchiensis sp. nov., isolated from surface seawater of the Bering Sea and Chukchi Sea.</title>
        <authorList>
            <person name="Li C."/>
            <person name="Lai Q."/>
            <person name="Li G."/>
            <person name="Dong C."/>
            <person name="Wang J."/>
            <person name="Liao Y."/>
            <person name="Shao Z."/>
        </authorList>
    </citation>
    <scope>NUCLEOTIDE SEQUENCE [LARGE SCALE GENOMIC DNA]</scope>
    <source>
        <strain evidence="4 5">MHS-3</strain>
    </source>
</reference>
<proteinExistence type="inferred from homology"/>
<dbReference type="PIRSF" id="PIRSF006386">
    <property type="entry name" value="HCCAis_GSTk"/>
    <property type="match status" value="1"/>
</dbReference>
<dbReference type="GO" id="GO:1901170">
    <property type="term" value="P:naphthalene catabolic process"/>
    <property type="evidence" value="ECO:0007669"/>
    <property type="project" value="InterPro"/>
</dbReference>
<feature type="domain" description="DSBA-like thioredoxin" evidence="3">
    <location>
        <begin position="5"/>
        <end position="195"/>
    </location>
</feature>
<organism evidence="4 5">
    <name type="scientific">Hyphomonas adhaerens MHS-3</name>
    <dbReference type="NCBI Taxonomy" id="1280949"/>
    <lineage>
        <taxon>Bacteria</taxon>
        <taxon>Pseudomonadati</taxon>
        <taxon>Pseudomonadota</taxon>
        <taxon>Alphaproteobacteria</taxon>
        <taxon>Hyphomonadales</taxon>
        <taxon>Hyphomonadaceae</taxon>
        <taxon>Hyphomonas</taxon>
    </lineage>
</organism>
<dbReference type="STRING" id="1280949.HAD_15637"/>
<dbReference type="PANTHER" id="PTHR42943">
    <property type="entry name" value="GLUTATHIONE S-TRANSFERASE KAPPA"/>
    <property type="match status" value="1"/>
</dbReference>
<protein>
    <recommendedName>
        <fullName evidence="1">2-hydroxychromene-2-carboxylate isomerase</fullName>
        <ecNumber evidence="1">5.99.1.4</ecNumber>
    </recommendedName>
</protein>
<dbReference type="GO" id="GO:0004364">
    <property type="term" value="F:glutathione transferase activity"/>
    <property type="evidence" value="ECO:0007669"/>
    <property type="project" value="TreeGrafter"/>
</dbReference>